<dbReference type="Proteomes" id="UP000252519">
    <property type="component" value="Unassembled WGS sequence"/>
</dbReference>
<accession>A0A368GCZ3</accession>
<feature type="non-terminal residue" evidence="1">
    <location>
        <position position="92"/>
    </location>
</feature>
<dbReference type="EMBL" id="JOJR01000202">
    <property type="protein sequence ID" value="RCN42274.1"/>
    <property type="molecule type" value="Genomic_DNA"/>
</dbReference>
<proteinExistence type="predicted"/>
<comment type="caution">
    <text evidence="1">The sequence shown here is derived from an EMBL/GenBank/DDBJ whole genome shotgun (WGS) entry which is preliminary data.</text>
</comment>
<protein>
    <submittedName>
        <fullName evidence="1">Uncharacterized protein</fullName>
    </submittedName>
</protein>
<gene>
    <name evidence="1" type="ORF">ANCCAN_11759</name>
</gene>
<sequence length="92" mass="10575">MTYGSNQHRYGRSPRQELLDDMREELLKAKKVNAQLALSNRLLNTKLQRLTRGMKSSSNNNNVVKVSSDYEIFKNNIVHVQPIHLSVLSCFS</sequence>
<reference evidence="1 2" key="1">
    <citation type="submission" date="2014-10" db="EMBL/GenBank/DDBJ databases">
        <title>Draft genome of the hookworm Ancylostoma caninum.</title>
        <authorList>
            <person name="Mitreva M."/>
        </authorList>
    </citation>
    <scope>NUCLEOTIDE SEQUENCE [LARGE SCALE GENOMIC DNA]</scope>
    <source>
        <strain evidence="1 2">Baltimore</strain>
    </source>
</reference>
<keyword evidence="2" id="KW-1185">Reference proteome</keyword>
<organism evidence="1 2">
    <name type="scientific">Ancylostoma caninum</name>
    <name type="common">Dog hookworm</name>
    <dbReference type="NCBI Taxonomy" id="29170"/>
    <lineage>
        <taxon>Eukaryota</taxon>
        <taxon>Metazoa</taxon>
        <taxon>Ecdysozoa</taxon>
        <taxon>Nematoda</taxon>
        <taxon>Chromadorea</taxon>
        <taxon>Rhabditida</taxon>
        <taxon>Rhabditina</taxon>
        <taxon>Rhabditomorpha</taxon>
        <taxon>Strongyloidea</taxon>
        <taxon>Ancylostomatidae</taxon>
        <taxon>Ancylostomatinae</taxon>
        <taxon>Ancylostoma</taxon>
    </lineage>
</organism>
<evidence type="ECO:0000313" key="1">
    <source>
        <dbReference type="EMBL" id="RCN42274.1"/>
    </source>
</evidence>
<name>A0A368GCZ3_ANCCA</name>
<evidence type="ECO:0000313" key="2">
    <source>
        <dbReference type="Proteomes" id="UP000252519"/>
    </source>
</evidence>
<dbReference type="OrthoDB" id="5877253at2759"/>
<dbReference type="AlphaFoldDB" id="A0A368GCZ3"/>